<dbReference type="Gene3D" id="3.40.50.300">
    <property type="entry name" value="P-loop containing nucleotide triphosphate hydrolases"/>
    <property type="match status" value="1"/>
</dbReference>
<sequence length="539" mass="59526">MALSSMAGLARRSFAPLGLRRFSLLAAYESKIRAEGFLPDACQTKCLNRLEELKAALLKPDSKAATTPRGLYMYGGVGTGKTMMLDLFHQEVTAAGLSCERQHFHEFLQAMHRRLHLLRKRVGPQQGLLARLAEEYKEEFPVLAFDEAHVLNVGDALMLRAFFEAYFKAGGVMVATSNVAPDDLYASGINREVFLPFLDALKDRCDFFEMQGRHDYRGRAVEAGRFRGTYLWQDGDMPAIGASSPDGFRGLREALSLPEGSSCVQETVDVDVGFGRTLRCEKTWTYTTGCDATGLPETQRVVQFDFDELCRTATGPSEWVGLAEFSDAIVVTGVPHFAVHDEDCARRFTTFVDIVYDKQRFLVVTADVSPERIFSKFVEKYAGDELPSPSSATRPPAKTAPEEPTRQMKMPAHGLGSGRHGVVFQRPKQLQYGASGAYITTASAATDEEEAPVPHAVSTTRTGGMANRGSGDLDKVMTGIVMEDTEWVEWSATGLLDASLFDLSPVTTDTQVTDKLLPFRRCASRLFQMQSRKLDLNEA</sequence>
<dbReference type="SUPFAM" id="SSF52540">
    <property type="entry name" value="P-loop containing nucleoside triphosphate hydrolases"/>
    <property type="match status" value="1"/>
</dbReference>
<dbReference type="InterPro" id="IPR027417">
    <property type="entry name" value="P-loop_NTPase"/>
</dbReference>
<dbReference type="AlphaFoldDB" id="A0A813G2M3"/>
<dbReference type="PANTHER" id="PTHR12169:SF6">
    <property type="entry name" value="AFG1-LIKE ATPASE"/>
    <property type="match status" value="1"/>
</dbReference>
<dbReference type="GO" id="GO:0005524">
    <property type="term" value="F:ATP binding"/>
    <property type="evidence" value="ECO:0007669"/>
    <property type="project" value="UniProtKB-KW"/>
</dbReference>
<dbReference type="Pfam" id="PF03969">
    <property type="entry name" value="AFG1_ATPase"/>
    <property type="match status" value="2"/>
</dbReference>
<gene>
    <name evidence="5" type="ORF">PGLA1383_LOCUS36722</name>
</gene>
<reference evidence="5" key="1">
    <citation type="submission" date="2021-02" db="EMBL/GenBank/DDBJ databases">
        <authorList>
            <person name="Dougan E. K."/>
            <person name="Rhodes N."/>
            <person name="Thang M."/>
            <person name="Chan C."/>
        </authorList>
    </citation>
    <scope>NUCLEOTIDE SEQUENCE</scope>
</reference>
<comment type="similarity">
    <text evidence="1">Belongs to the AFG1 ATPase family.</text>
</comment>
<keyword evidence="3" id="KW-0067">ATP-binding</keyword>
<dbReference type="Proteomes" id="UP000654075">
    <property type="component" value="Unassembled WGS sequence"/>
</dbReference>
<name>A0A813G2M3_POLGL</name>
<dbReference type="GO" id="GO:0005737">
    <property type="term" value="C:cytoplasm"/>
    <property type="evidence" value="ECO:0007669"/>
    <property type="project" value="TreeGrafter"/>
</dbReference>
<dbReference type="NCBIfam" id="NF040713">
    <property type="entry name" value="ZapE"/>
    <property type="match status" value="1"/>
</dbReference>
<keyword evidence="2" id="KW-0547">Nucleotide-binding</keyword>
<dbReference type="PANTHER" id="PTHR12169">
    <property type="entry name" value="ATPASE N2B"/>
    <property type="match status" value="1"/>
</dbReference>
<evidence type="ECO:0000313" key="5">
    <source>
        <dbReference type="EMBL" id="CAE8619127.1"/>
    </source>
</evidence>
<accession>A0A813G2M3</accession>
<evidence type="ECO:0000256" key="1">
    <source>
        <dbReference type="ARBA" id="ARBA00010322"/>
    </source>
</evidence>
<organism evidence="5 6">
    <name type="scientific">Polarella glacialis</name>
    <name type="common">Dinoflagellate</name>
    <dbReference type="NCBI Taxonomy" id="89957"/>
    <lineage>
        <taxon>Eukaryota</taxon>
        <taxon>Sar</taxon>
        <taxon>Alveolata</taxon>
        <taxon>Dinophyceae</taxon>
        <taxon>Suessiales</taxon>
        <taxon>Suessiaceae</taxon>
        <taxon>Polarella</taxon>
    </lineage>
</organism>
<dbReference type="InterPro" id="IPR005654">
    <property type="entry name" value="ATPase_AFG1-like"/>
</dbReference>
<evidence type="ECO:0000313" key="6">
    <source>
        <dbReference type="Proteomes" id="UP000654075"/>
    </source>
</evidence>
<keyword evidence="6" id="KW-1185">Reference proteome</keyword>
<evidence type="ECO:0000256" key="4">
    <source>
        <dbReference type="SAM" id="MobiDB-lite"/>
    </source>
</evidence>
<dbReference type="OMA" id="WVEWSAT"/>
<feature type="region of interest" description="Disordered" evidence="4">
    <location>
        <begin position="385"/>
        <end position="408"/>
    </location>
</feature>
<proteinExistence type="inferred from homology"/>
<dbReference type="EMBL" id="CAJNNV010026844">
    <property type="protein sequence ID" value="CAE8619127.1"/>
    <property type="molecule type" value="Genomic_DNA"/>
</dbReference>
<evidence type="ECO:0008006" key="7">
    <source>
        <dbReference type="Google" id="ProtNLM"/>
    </source>
</evidence>
<protein>
    <recommendedName>
        <fullName evidence="7">Lactation elevated protein 1</fullName>
    </recommendedName>
</protein>
<evidence type="ECO:0000256" key="3">
    <source>
        <dbReference type="ARBA" id="ARBA00022840"/>
    </source>
</evidence>
<dbReference type="GO" id="GO:0016887">
    <property type="term" value="F:ATP hydrolysis activity"/>
    <property type="evidence" value="ECO:0007669"/>
    <property type="project" value="InterPro"/>
</dbReference>
<feature type="region of interest" description="Disordered" evidence="4">
    <location>
        <begin position="445"/>
        <end position="470"/>
    </location>
</feature>
<evidence type="ECO:0000256" key="2">
    <source>
        <dbReference type="ARBA" id="ARBA00022741"/>
    </source>
</evidence>
<dbReference type="CDD" id="cd00009">
    <property type="entry name" value="AAA"/>
    <property type="match status" value="1"/>
</dbReference>
<comment type="caution">
    <text evidence="5">The sequence shown here is derived from an EMBL/GenBank/DDBJ whole genome shotgun (WGS) entry which is preliminary data.</text>
</comment>
<dbReference type="OrthoDB" id="430829at2759"/>